<dbReference type="Proteomes" id="UP000007150">
    <property type="component" value="Chromosome 1"/>
</dbReference>
<name>F6F0S1_SPHCR</name>
<feature type="transmembrane region" description="Helical" evidence="1">
    <location>
        <begin position="124"/>
        <end position="142"/>
    </location>
</feature>
<sequence length="590" mass="66427">MAADDGVAICKDIIVQKKSSPRNSTCLWLAGVFLASFLLQFFLMDLRLNPYDEGLVLVDAMRTLNGDVIHRDYYSPYGPATYYILAGLFKLDDHWFILGRIYGLTVMSGIVTAFFGLLIKRTTLTTAFTFTGLCLALLLGTPFYLYPLFPSVLLSLIGSTLLLRWFQKERSQAILLAGCMTGAIALFRYDAGFFVAVAHSVALASHILLSSGSAGQRYRKIAQAGMLYGGGVAIVFLPFAATYLRFAPISAFYNDIIDYPLRYYAAMRGLPFPNPIDSINNPEIFVIYLPILAFFISISEIFKIYSRKKIGLLNNYKRIHFALILIFTPLAAILYYKGVVRVSPMHMIMSFIPSLLLFSIFFTRAWGKDTTSGHIGAVLILALAFWATVPPALERVISDLEQGKTPLNILLAHEVLSERRSKDRNCPNSPRMALSYQDYDYDMAGKYIRRFTEQNEKIFVGLDRHDKIFVNSVYLYFSSERNPGTHWHQFDPGIQTRSDIQSNIVNDIRKNRVRWVIRDGNFENVHEPNKSSQSSGVHILDHYLAGRYHRVARFGALEIWLINEATAPHISNGDSCFGLPANSSPVATPI</sequence>
<feature type="transmembrane region" description="Helical" evidence="1">
    <location>
        <begin position="195"/>
        <end position="214"/>
    </location>
</feature>
<organism evidence="2 3">
    <name type="scientific">Sphingobium chlorophenolicum L-1</name>
    <dbReference type="NCBI Taxonomy" id="690566"/>
    <lineage>
        <taxon>Bacteria</taxon>
        <taxon>Pseudomonadati</taxon>
        <taxon>Pseudomonadota</taxon>
        <taxon>Alphaproteobacteria</taxon>
        <taxon>Sphingomonadales</taxon>
        <taxon>Sphingomonadaceae</taxon>
        <taxon>Sphingobium</taxon>
    </lineage>
</organism>
<evidence type="ECO:0008006" key="4">
    <source>
        <dbReference type="Google" id="ProtNLM"/>
    </source>
</evidence>
<feature type="transmembrane region" description="Helical" evidence="1">
    <location>
        <begin position="375"/>
        <end position="393"/>
    </location>
</feature>
<dbReference type="STRING" id="690566.Sphch_2752"/>
<feature type="transmembrane region" description="Helical" evidence="1">
    <location>
        <begin position="95"/>
        <end position="117"/>
    </location>
</feature>
<reference evidence="2 3" key="1">
    <citation type="submission" date="2011-05" db="EMBL/GenBank/DDBJ databases">
        <title>Complete sequence of chromosome 1 of Sphingobium chlorophenolicum L-1.</title>
        <authorList>
            <consortium name="US DOE Joint Genome Institute"/>
            <person name="Lucas S."/>
            <person name="Han J."/>
            <person name="Lapidus A."/>
            <person name="Cheng J.-F."/>
            <person name="Goodwin L."/>
            <person name="Pitluck S."/>
            <person name="Peters L."/>
            <person name="Daligault H."/>
            <person name="Han C."/>
            <person name="Tapia R."/>
            <person name="Land M."/>
            <person name="Hauser L."/>
            <person name="Kyrpides N."/>
            <person name="Ivanova N."/>
            <person name="Pagani I."/>
            <person name="Turner P."/>
            <person name="Copley S."/>
            <person name="Woyke T."/>
        </authorList>
    </citation>
    <scope>NUCLEOTIDE SEQUENCE [LARGE SCALE GENOMIC DNA]</scope>
    <source>
        <strain evidence="2 3">L-1</strain>
    </source>
</reference>
<gene>
    <name evidence="2" type="ORF">Sphch_2752</name>
</gene>
<dbReference type="AlphaFoldDB" id="F6F0S1"/>
<accession>F6F0S1</accession>
<feature type="transmembrane region" description="Helical" evidence="1">
    <location>
        <begin position="285"/>
        <end position="306"/>
    </location>
</feature>
<feature type="transmembrane region" description="Helical" evidence="1">
    <location>
        <begin position="318"/>
        <end position="336"/>
    </location>
</feature>
<evidence type="ECO:0000313" key="2">
    <source>
        <dbReference type="EMBL" id="AEG50393.1"/>
    </source>
</evidence>
<dbReference type="RefSeq" id="WP_013848629.1">
    <property type="nucleotide sequence ID" value="NC_015593.1"/>
</dbReference>
<evidence type="ECO:0000256" key="1">
    <source>
        <dbReference type="SAM" id="Phobius"/>
    </source>
</evidence>
<feature type="transmembrane region" description="Helical" evidence="1">
    <location>
        <begin position="342"/>
        <end position="363"/>
    </location>
</feature>
<dbReference type="HOGENOM" id="CLU_462234_0_0_5"/>
<feature type="transmembrane region" description="Helical" evidence="1">
    <location>
        <begin position="26"/>
        <end position="43"/>
    </location>
</feature>
<evidence type="ECO:0000313" key="3">
    <source>
        <dbReference type="Proteomes" id="UP000007150"/>
    </source>
</evidence>
<keyword evidence="1" id="KW-1133">Transmembrane helix</keyword>
<proteinExistence type="predicted"/>
<keyword evidence="1" id="KW-0472">Membrane</keyword>
<feature type="transmembrane region" description="Helical" evidence="1">
    <location>
        <begin position="226"/>
        <end position="246"/>
    </location>
</feature>
<dbReference type="EMBL" id="CP002798">
    <property type="protein sequence ID" value="AEG50393.1"/>
    <property type="molecule type" value="Genomic_DNA"/>
</dbReference>
<protein>
    <recommendedName>
        <fullName evidence="4">Glycosyltransferase RgtA/B/C/D-like domain-containing protein</fullName>
    </recommendedName>
</protein>
<dbReference type="KEGG" id="sch:Sphch_2752"/>
<keyword evidence="1" id="KW-0812">Transmembrane</keyword>
<keyword evidence="3" id="KW-1185">Reference proteome</keyword>